<gene>
    <name evidence="2" type="ORF">SO802_026579</name>
</gene>
<reference evidence="2 3" key="1">
    <citation type="submission" date="2024-01" db="EMBL/GenBank/DDBJ databases">
        <title>A telomere-to-telomere, gap-free genome of sweet tea (Lithocarpus litseifolius).</title>
        <authorList>
            <person name="Zhou J."/>
        </authorList>
    </citation>
    <scope>NUCLEOTIDE SEQUENCE [LARGE SCALE GENOMIC DNA]</scope>
    <source>
        <strain evidence="2">Zhou-2022a</strain>
        <tissue evidence="2">Leaf</tissue>
    </source>
</reference>
<organism evidence="2 3">
    <name type="scientific">Lithocarpus litseifolius</name>
    <dbReference type="NCBI Taxonomy" id="425828"/>
    <lineage>
        <taxon>Eukaryota</taxon>
        <taxon>Viridiplantae</taxon>
        <taxon>Streptophyta</taxon>
        <taxon>Embryophyta</taxon>
        <taxon>Tracheophyta</taxon>
        <taxon>Spermatophyta</taxon>
        <taxon>Magnoliopsida</taxon>
        <taxon>eudicotyledons</taxon>
        <taxon>Gunneridae</taxon>
        <taxon>Pentapetalae</taxon>
        <taxon>rosids</taxon>
        <taxon>fabids</taxon>
        <taxon>Fagales</taxon>
        <taxon>Fagaceae</taxon>
        <taxon>Lithocarpus</taxon>
    </lineage>
</organism>
<keyword evidence="3" id="KW-1185">Reference proteome</keyword>
<dbReference type="AlphaFoldDB" id="A0AAW2C3P4"/>
<dbReference type="EMBL" id="JAZDWU010000009">
    <property type="protein sequence ID" value="KAK9991594.1"/>
    <property type="molecule type" value="Genomic_DNA"/>
</dbReference>
<comment type="caution">
    <text evidence="2">The sequence shown here is derived from an EMBL/GenBank/DDBJ whole genome shotgun (WGS) entry which is preliminary data.</text>
</comment>
<name>A0AAW2C3P4_9ROSI</name>
<proteinExistence type="predicted"/>
<accession>A0AAW2C3P4</accession>
<evidence type="ECO:0000313" key="2">
    <source>
        <dbReference type="EMBL" id="KAK9991594.1"/>
    </source>
</evidence>
<evidence type="ECO:0000256" key="1">
    <source>
        <dbReference type="SAM" id="MobiDB-lite"/>
    </source>
</evidence>
<sequence length="59" mass="6227">MATVGDRDVEIRSSELKTGLSSNTESMGKEVDTTMSKLSPSSLSIPLHALSKSCSLKGK</sequence>
<dbReference type="Proteomes" id="UP001459277">
    <property type="component" value="Unassembled WGS sequence"/>
</dbReference>
<evidence type="ECO:0000313" key="3">
    <source>
        <dbReference type="Proteomes" id="UP001459277"/>
    </source>
</evidence>
<feature type="region of interest" description="Disordered" evidence="1">
    <location>
        <begin position="1"/>
        <end position="42"/>
    </location>
</feature>
<feature type="compositionally biased region" description="Basic and acidic residues" evidence="1">
    <location>
        <begin position="1"/>
        <end position="15"/>
    </location>
</feature>
<protein>
    <submittedName>
        <fullName evidence="2">Uncharacterized protein</fullName>
    </submittedName>
</protein>